<reference evidence="1 2" key="1">
    <citation type="submission" date="2024-01" db="EMBL/GenBank/DDBJ databases">
        <title>The complete chloroplast genome sequence of Lithospermum erythrorhizon: insights into the phylogenetic relationship among Boraginaceae species and the maternal lineages of purple gromwells.</title>
        <authorList>
            <person name="Okada T."/>
            <person name="Watanabe K."/>
        </authorList>
    </citation>
    <scope>NUCLEOTIDE SEQUENCE [LARGE SCALE GENOMIC DNA]</scope>
</reference>
<keyword evidence="2" id="KW-1185">Reference proteome</keyword>
<dbReference type="SUPFAM" id="SSF53098">
    <property type="entry name" value="Ribonuclease H-like"/>
    <property type="match status" value="2"/>
</dbReference>
<protein>
    <recommendedName>
        <fullName evidence="3">RNase H type-1 domain-containing protein</fullName>
    </recommendedName>
</protein>
<dbReference type="PANTHER" id="PTHR48475">
    <property type="entry name" value="RIBONUCLEASE H"/>
    <property type="match status" value="1"/>
</dbReference>
<name>A0AAV3Q844_LITER</name>
<accession>A0AAV3Q844</accession>
<proteinExistence type="predicted"/>
<evidence type="ECO:0008006" key="3">
    <source>
        <dbReference type="Google" id="ProtNLM"/>
    </source>
</evidence>
<dbReference type="Gene3D" id="3.30.420.10">
    <property type="entry name" value="Ribonuclease H-like superfamily/Ribonuclease H"/>
    <property type="match status" value="2"/>
</dbReference>
<dbReference type="AlphaFoldDB" id="A0AAV3Q844"/>
<comment type="caution">
    <text evidence="1">The sequence shown here is derived from an EMBL/GenBank/DDBJ whole genome shotgun (WGS) entry which is preliminary data.</text>
</comment>
<sequence>MKPPESYKDVQKLTDGAKNSKRSAAGLLIYGPNGIEMEDALPFSFEATNNETEYEAMVAGLELVRSLGVRYHAKSTSLAKDFTRIIVEHIPSIENEEADRLSKLVTTYYDELPNEVYVEVRDRRAYKETPTKVVLEEHQDWRTDIAKFLQEGLLLADSIEARKIQQRNLVGKLPKAKGSAKYVVVPVDYFSKWEEAAMLAKIKGEDMVRFSWKQVINRFGIPRILGERSPILCGRPSVKLYSASHPKDVNKLNPKWEGPYCVSRVLGPGTYELEEMDGKPVPRTWHSSKLSKFYC</sequence>
<dbReference type="PANTHER" id="PTHR48475:SF2">
    <property type="entry name" value="RIBONUCLEASE H"/>
    <property type="match status" value="1"/>
</dbReference>
<organism evidence="1 2">
    <name type="scientific">Lithospermum erythrorhizon</name>
    <name type="common">Purple gromwell</name>
    <name type="synonym">Lithospermum officinale var. erythrorhizon</name>
    <dbReference type="NCBI Taxonomy" id="34254"/>
    <lineage>
        <taxon>Eukaryota</taxon>
        <taxon>Viridiplantae</taxon>
        <taxon>Streptophyta</taxon>
        <taxon>Embryophyta</taxon>
        <taxon>Tracheophyta</taxon>
        <taxon>Spermatophyta</taxon>
        <taxon>Magnoliopsida</taxon>
        <taxon>eudicotyledons</taxon>
        <taxon>Gunneridae</taxon>
        <taxon>Pentapetalae</taxon>
        <taxon>asterids</taxon>
        <taxon>lamiids</taxon>
        <taxon>Boraginales</taxon>
        <taxon>Boraginaceae</taxon>
        <taxon>Boraginoideae</taxon>
        <taxon>Lithospermeae</taxon>
        <taxon>Lithospermum</taxon>
    </lineage>
</organism>
<dbReference type="Proteomes" id="UP001454036">
    <property type="component" value="Unassembled WGS sequence"/>
</dbReference>
<gene>
    <name evidence="1" type="ORF">LIER_16420</name>
</gene>
<evidence type="ECO:0000313" key="1">
    <source>
        <dbReference type="EMBL" id="GAA0159705.1"/>
    </source>
</evidence>
<evidence type="ECO:0000313" key="2">
    <source>
        <dbReference type="Proteomes" id="UP001454036"/>
    </source>
</evidence>
<dbReference type="GO" id="GO:0003676">
    <property type="term" value="F:nucleic acid binding"/>
    <property type="evidence" value="ECO:0007669"/>
    <property type="project" value="InterPro"/>
</dbReference>
<dbReference type="InterPro" id="IPR036397">
    <property type="entry name" value="RNaseH_sf"/>
</dbReference>
<dbReference type="EMBL" id="BAABME010003666">
    <property type="protein sequence ID" value="GAA0159705.1"/>
    <property type="molecule type" value="Genomic_DNA"/>
</dbReference>
<dbReference type="InterPro" id="IPR012337">
    <property type="entry name" value="RNaseH-like_sf"/>
</dbReference>